<reference evidence="3 4" key="1">
    <citation type="submission" date="2020-08" db="EMBL/GenBank/DDBJ databases">
        <title>Plant Genome Project.</title>
        <authorList>
            <person name="Zhang R.-G."/>
        </authorList>
    </citation>
    <scope>NUCLEOTIDE SEQUENCE [LARGE SCALE GENOMIC DNA]</scope>
    <source>
        <tissue evidence="3">Rhizome</tissue>
    </source>
</reference>
<dbReference type="PANTHER" id="PTHR14374">
    <property type="entry name" value="FOIE GRAS"/>
    <property type="match status" value="1"/>
</dbReference>
<protein>
    <recommendedName>
        <fullName evidence="2">Trafficking protein particle complex subunit 11 domain-containing protein</fullName>
    </recommendedName>
</protein>
<keyword evidence="4" id="KW-1185">Reference proteome</keyword>
<gene>
    <name evidence="3" type="ORF">ZIOFF_007990</name>
</gene>
<feature type="signal peptide" evidence="1">
    <location>
        <begin position="1"/>
        <end position="22"/>
    </location>
</feature>
<dbReference type="InterPro" id="IPR011990">
    <property type="entry name" value="TPR-like_helical_dom_sf"/>
</dbReference>
<feature type="domain" description="Trafficking protein particle complex subunit 11" evidence="2">
    <location>
        <begin position="57"/>
        <end position="328"/>
    </location>
</feature>
<evidence type="ECO:0000259" key="2">
    <source>
        <dbReference type="Pfam" id="PF11817"/>
    </source>
</evidence>
<dbReference type="PANTHER" id="PTHR14374:SF0">
    <property type="entry name" value="TRAFFICKING PROTEIN PARTICLE COMPLEX SUBUNIT 11"/>
    <property type="match status" value="1"/>
</dbReference>
<dbReference type="SUPFAM" id="SSF48452">
    <property type="entry name" value="TPR-like"/>
    <property type="match status" value="1"/>
</dbReference>
<dbReference type="AlphaFoldDB" id="A0A8J5IFL6"/>
<accession>A0A8J5IFL6</accession>
<evidence type="ECO:0000313" key="4">
    <source>
        <dbReference type="Proteomes" id="UP000734854"/>
    </source>
</evidence>
<evidence type="ECO:0000256" key="1">
    <source>
        <dbReference type="SAM" id="SignalP"/>
    </source>
</evidence>
<proteinExistence type="predicted"/>
<dbReference type="EMBL" id="JACMSC010000002">
    <property type="protein sequence ID" value="KAG6534106.1"/>
    <property type="molecule type" value="Genomic_DNA"/>
</dbReference>
<dbReference type="Proteomes" id="UP000734854">
    <property type="component" value="Unassembled WGS sequence"/>
</dbReference>
<evidence type="ECO:0000313" key="3">
    <source>
        <dbReference type="EMBL" id="KAG6534106.1"/>
    </source>
</evidence>
<name>A0A8J5IFL6_ZINOF</name>
<comment type="caution">
    <text evidence="3">The sequence shown here is derived from an EMBL/GenBank/DDBJ whole genome shotgun (WGS) entry which is preliminary data.</text>
</comment>
<dbReference type="Pfam" id="PF11817">
    <property type="entry name" value="Foie-gras_1"/>
    <property type="match status" value="1"/>
</dbReference>
<keyword evidence="1" id="KW-0732">Signal</keyword>
<feature type="chain" id="PRO_5035306295" description="Trafficking protein particle complex subunit 11 domain-containing protein" evidence="1">
    <location>
        <begin position="23"/>
        <end position="987"/>
    </location>
</feature>
<organism evidence="3 4">
    <name type="scientific">Zingiber officinale</name>
    <name type="common">Ginger</name>
    <name type="synonym">Amomum zingiber</name>
    <dbReference type="NCBI Taxonomy" id="94328"/>
    <lineage>
        <taxon>Eukaryota</taxon>
        <taxon>Viridiplantae</taxon>
        <taxon>Streptophyta</taxon>
        <taxon>Embryophyta</taxon>
        <taxon>Tracheophyta</taxon>
        <taxon>Spermatophyta</taxon>
        <taxon>Magnoliopsida</taxon>
        <taxon>Liliopsida</taxon>
        <taxon>Zingiberales</taxon>
        <taxon>Zingiberaceae</taxon>
        <taxon>Zingiber</taxon>
    </lineage>
</organism>
<dbReference type="InterPro" id="IPR021773">
    <property type="entry name" value="TPC11"/>
</dbReference>
<sequence>MILHTMIQILALLWHQIVAVFAEFRRDWAEALRFYEEAYRALREMIATSTRLPPVQRLVEIRAVAEQLFFKISTLLLHGGKVEEAIAWFNRHFNSYKHLVGLDEVSFLHWDWLSRQFLVFAELLETSSAAIPNTLSSHFGTPESSLTEWEIQPAYYYQLAANYLREKRYCLDNLLSTGDSEFSRTSGKVPESVMPSVFIGQSARLVEQGDMIEVLPLSDAEYVQYALSEAQRFQDSYEIIALFRKACESFTNLKAPRLASLCSNRMAKEYFFTEDFTDAKKLFDTVSSLYRQEGWVTLLWESLGYLQECSIRLDSAKDFIEYSLEMASLPIFANGDQEIPDSKREYGPAGLPSQSRREALQSEVLSLVRGEEIVSRTDRGCSIAVTKEQPVRIDVDIISPLRMVLLVSVAFHDQSVKPGSPVMITLSLVSQLPCSIEVDELEIEFNQPKCNFIIINAVEEISAARSNGDNQDVRIETAPSIVLPTNKWLRLTYDVKSDQSGKLECLSVTARIGKSFKICCQAESPASMEDLPFWKFEGMVQTFPTKDPVLSFSGQKVIQVEEPDPEVDLILNASSPALVGESFVVPLTVIPRGHEVYSGELKINLVDARGGGLLMSPRETDPFSSGNHHVELISISRMGGDDESRIHSDKIKKIQQSFGVVSVPDLRVGDKWSCKLEIKWHKPKSVMLYASLGYSPNSAEAARVNVHRSLQIEGKIPISITHTFMMPFRREPLLLSKVKSLPGADQNVYLPLNETSILIVTARNSSEVPLRVKSMMIQSNSNKNETPYSIQHVGGVSADDSLLVPGGEFKGVFSVRPKIDSPNLELGSVCLNWNRDLTLSDSEDSGVMTEQKLPAVIVEQSPLVVSLEFPPHAILGIPFLFYIKVSNQTNLLQEIKYSLGDTQSFVFCGPHDNAGFILPKMEYVMSYKLVPLCSGSQQLPQATITSLRYSAALNPSVTATTIFVYPSEPNFFVADNEKETILAKLNL</sequence>